<dbReference type="InterPro" id="IPR012310">
    <property type="entry name" value="DNA_ligase_ATP-dep_cent"/>
</dbReference>
<evidence type="ECO:0000313" key="8">
    <source>
        <dbReference type="Proteomes" id="UP000031805"/>
    </source>
</evidence>
<dbReference type="RefSeq" id="YP_009200458.1">
    <property type="nucleotide sequence ID" value="NC_028820.1"/>
</dbReference>
<keyword evidence="4" id="KW-0227">DNA damage</keyword>
<dbReference type="Proteomes" id="UP000031805">
    <property type="component" value="Segment"/>
</dbReference>
<evidence type="ECO:0000256" key="3">
    <source>
        <dbReference type="ARBA" id="ARBA00022705"/>
    </source>
</evidence>
<dbReference type="GO" id="GO:0006281">
    <property type="term" value="P:DNA repair"/>
    <property type="evidence" value="ECO:0007669"/>
    <property type="project" value="UniProtKB-KW"/>
</dbReference>
<evidence type="ECO:0000256" key="1">
    <source>
        <dbReference type="ARBA" id="ARBA00007572"/>
    </source>
</evidence>
<dbReference type="PANTHER" id="PTHR47810">
    <property type="entry name" value="DNA LIGASE"/>
    <property type="match status" value="1"/>
</dbReference>
<reference evidence="7 8" key="1">
    <citation type="submission" date="2014-11" db="EMBL/GenBank/DDBJ databases">
        <title>Complete genome sequence of vB_YenM_TG1, a broad host range bacteriophage which infects Yersinia enterocolitica.</title>
        <authorList>
            <person name="Leon-Velarde C.G."/>
            <person name="Kropinski A.M."/>
            <person name="Chen S."/>
            <person name="Griffiths M.W."/>
            <person name="Odumeru J.A."/>
        </authorList>
    </citation>
    <scope>NUCLEOTIDE SEQUENCE [LARGE SCALE GENOMIC DNA]</scope>
</reference>
<evidence type="ECO:0000259" key="6">
    <source>
        <dbReference type="Pfam" id="PF01068"/>
    </source>
</evidence>
<dbReference type="GO" id="GO:0005524">
    <property type="term" value="F:ATP binding"/>
    <property type="evidence" value="ECO:0007669"/>
    <property type="project" value="InterPro"/>
</dbReference>
<dbReference type="Gene3D" id="3.30.470.30">
    <property type="entry name" value="DNA ligase/mRNA capping enzyme"/>
    <property type="match status" value="1"/>
</dbReference>
<gene>
    <name evidence="7" type="ORF">YenMTG1_197</name>
</gene>
<dbReference type="GeneID" id="26627521"/>
<evidence type="ECO:0000313" key="7">
    <source>
        <dbReference type="EMBL" id="AJD82007.1"/>
    </source>
</evidence>
<dbReference type="GO" id="GO:0006310">
    <property type="term" value="P:DNA recombination"/>
    <property type="evidence" value="ECO:0007669"/>
    <property type="project" value="InterPro"/>
</dbReference>
<protein>
    <submittedName>
        <fullName evidence="7">DNA ligase</fullName>
    </submittedName>
</protein>
<evidence type="ECO:0000256" key="4">
    <source>
        <dbReference type="ARBA" id="ARBA00022763"/>
    </source>
</evidence>
<feature type="domain" description="ATP-dependent DNA ligase family profile" evidence="6">
    <location>
        <begin position="137"/>
        <end position="364"/>
    </location>
</feature>
<comment type="similarity">
    <text evidence="1">Belongs to the ATP-dependent DNA ligase family.</text>
</comment>
<accession>A0A0B4ZXH5</accession>
<keyword evidence="3" id="KW-0235">DNA replication</keyword>
<dbReference type="GO" id="GO:0003910">
    <property type="term" value="F:DNA ligase (ATP) activity"/>
    <property type="evidence" value="ECO:0007669"/>
    <property type="project" value="InterPro"/>
</dbReference>
<name>A0A0B4ZXH5_9CAUD</name>
<evidence type="ECO:0000256" key="2">
    <source>
        <dbReference type="ARBA" id="ARBA00022598"/>
    </source>
</evidence>
<dbReference type="GO" id="GO:0006260">
    <property type="term" value="P:DNA replication"/>
    <property type="evidence" value="ECO:0007669"/>
    <property type="project" value="UniProtKB-KW"/>
</dbReference>
<dbReference type="KEGG" id="vg:26627521"/>
<dbReference type="InterPro" id="IPR050326">
    <property type="entry name" value="NAD_dep_DNA_ligaseB"/>
</dbReference>
<dbReference type="Pfam" id="PF01068">
    <property type="entry name" value="DNA_ligase_A_M"/>
    <property type="match status" value="1"/>
</dbReference>
<dbReference type="InterPro" id="IPR016059">
    <property type="entry name" value="DNA_ligase_ATP-dep_CS"/>
</dbReference>
<organism evidence="7 8">
    <name type="scientific">Yersinia phage vB_YenM_TG1</name>
    <dbReference type="NCBI Taxonomy" id="1589265"/>
    <lineage>
        <taxon>Viruses</taxon>
        <taxon>Duplodnaviria</taxon>
        <taxon>Heunggongvirae</taxon>
        <taxon>Uroviricota</taxon>
        <taxon>Caudoviricetes</taxon>
        <taxon>Pantevenvirales</taxon>
        <taxon>Straboviridae</taxon>
        <taxon>Tevenvirinae</taxon>
        <taxon>Tegunavirus</taxon>
        <taxon>Tegunavirus yenmtg1</taxon>
    </lineage>
</organism>
<dbReference type="PANTHER" id="PTHR47810:SF1">
    <property type="entry name" value="DNA LIGASE B"/>
    <property type="match status" value="1"/>
</dbReference>
<evidence type="ECO:0000256" key="5">
    <source>
        <dbReference type="ARBA" id="ARBA00023204"/>
    </source>
</evidence>
<proteinExistence type="inferred from homology"/>
<dbReference type="SUPFAM" id="SSF56091">
    <property type="entry name" value="DNA ligase/mRNA capping enzyme, catalytic domain"/>
    <property type="match status" value="1"/>
</dbReference>
<keyword evidence="2 7" id="KW-0436">Ligase</keyword>
<dbReference type="EMBL" id="KP202158">
    <property type="protein sequence ID" value="AJD82007.1"/>
    <property type="molecule type" value="Genomic_DNA"/>
</dbReference>
<keyword evidence="5" id="KW-0234">DNA repair</keyword>
<sequence>MARIIDILDELSRTESTNGKKAILEREKDNELLKRVFRMAYSKRLNYGIKKWPEVIECSGSRTLSEGLDMFEFELATRKYTGHEAIRQVAMLISDIKFKDSGEEEVLRRVIMRDLDCGAGTTLANKTWKDIIPLQPQMLASPYSEKALKHIKFPAFAQLKADGARCFAEIRGDSIDDVSMFSRAGNEYFGLDKLALQLIEMTKDIRVLHPEGVMIDGELVYREVAKVKSELDFLFGEESEESEEVESVASRNTSNGLANKSLKKSISPEEADGMKFEIWDMVPLEEIYGEAKSRMKYDVRIAWIETNAVGFDKIIPIENHQVTNIKEARIIYQKYVAANLEGIILKNRDSYWEYKRSKNLIKFKEVIDIAMEVIGYYQHSKDPTKLGGVNLRSSCGRITCNVGSGFTDTTHVRDDITEEWVYIPFEKRGDLDREMLMAEGDKLISRIADCQCTGWEPSKSRTDTVSLFLIVIKGWRFDKTRADTFSEVFGGDFTEMTGIK</sequence>
<keyword evidence="8" id="KW-1185">Reference proteome</keyword>
<dbReference type="PROSITE" id="PS00697">
    <property type="entry name" value="DNA_LIGASE_A1"/>
    <property type="match status" value="1"/>
</dbReference>
<dbReference type="PROSITE" id="PS00333">
    <property type="entry name" value="DNA_LIGASE_A2"/>
    <property type="match status" value="1"/>
</dbReference>